<comment type="subcellular location">
    <subcellularLocation>
        <location evidence="1 9">Nucleus</location>
    </subcellularLocation>
</comment>
<dbReference type="Pfam" id="PF00643">
    <property type="entry name" value="zf-B_box"/>
    <property type="match status" value="2"/>
</dbReference>
<evidence type="ECO:0000256" key="3">
    <source>
        <dbReference type="ARBA" id="ARBA00022723"/>
    </source>
</evidence>
<evidence type="ECO:0000313" key="13">
    <source>
        <dbReference type="Proteomes" id="UP001630127"/>
    </source>
</evidence>
<dbReference type="PANTHER" id="PTHR31717">
    <property type="entry name" value="ZINC FINGER PROTEIN CONSTANS-LIKE 10"/>
    <property type="match status" value="1"/>
</dbReference>
<dbReference type="PROSITE" id="PS50119">
    <property type="entry name" value="ZF_BBOX"/>
    <property type="match status" value="2"/>
</dbReference>
<keyword evidence="5 8" id="KW-0863">Zinc-finger</keyword>
<dbReference type="AlphaFoldDB" id="A0ABD2ZDD5"/>
<accession>A0ABD2ZDD5</accession>
<keyword evidence="7 9" id="KW-0539">Nucleus</keyword>
<evidence type="ECO:0000256" key="8">
    <source>
        <dbReference type="PROSITE-ProRule" id="PRU00024"/>
    </source>
</evidence>
<name>A0ABD2ZDD5_9GENT</name>
<dbReference type="InterPro" id="IPR010402">
    <property type="entry name" value="CCT_domain"/>
</dbReference>
<dbReference type="InterPro" id="IPR000315">
    <property type="entry name" value="Znf_B-box"/>
</dbReference>
<feature type="domain" description="B box-type" evidence="10">
    <location>
        <begin position="59"/>
        <end position="107"/>
    </location>
</feature>
<keyword evidence="4" id="KW-0677">Repeat</keyword>
<gene>
    <name evidence="12" type="ORF">ACH5RR_020073</name>
</gene>
<evidence type="ECO:0000256" key="9">
    <source>
        <dbReference type="PROSITE-ProRule" id="PRU00357"/>
    </source>
</evidence>
<reference evidence="12 13" key="1">
    <citation type="submission" date="2024-11" db="EMBL/GenBank/DDBJ databases">
        <title>A near-complete genome assembly of Cinchona calisaya.</title>
        <authorList>
            <person name="Lian D.C."/>
            <person name="Zhao X.W."/>
            <person name="Wei L."/>
        </authorList>
    </citation>
    <scope>NUCLEOTIDE SEQUENCE [LARGE SCALE GENOMIC DNA]</scope>
    <source>
        <tissue evidence="12">Nenye</tissue>
    </source>
</reference>
<evidence type="ECO:0000256" key="6">
    <source>
        <dbReference type="ARBA" id="ARBA00022833"/>
    </source>
</evidence>
<dbReference type="EMBL" id="JBJUIK010000009">
    <property type="protein sequence ID" value="KAL3517484.1"/>
    <property type="molecule type" value="Genomic_DNA"/>
</dbReference>
<dbReference type="CDD" id="cd19821">
    <property type="entry name" value="Bbox1_BBX-like"/>
    <property type="match status" value="2"/>
</dbReference>
<dbReference type="GO" id="GO:0006355">
    <property type="term" value="P:regulation of DNA-templated transcription"/>
    <property type="evidence" value="ECO:0007669"/>
    <property type="project" value="UniProtKB-ARBA"/>
</dbReference>
<dbReference type="InterPro" id="IPR049808">
    <property type="entry name" value="CONSTANS-like_Bbox1"/>
</dbReference>
<dbReference type="SMART" id="SM00336">
    <property type="entry name" value="BBOX"/>
    <property type="match status" value="2"/>
</dbReference>
<evidence type="ECO:0000259" key="10">
    <source>
        <dbReference type="PROSITE" id="PS50119"/>
    </source>
</evidence>
<dbReference type="Proteomes" id="UP001630127">
    <property type="component" value="Unassembled WGS sequence"/>
</dbReference>
<evidence type="ECO:0000313" key="12">
    <source>
        <dbReference type="EMBL" id="KAL3517484.1"/>
    </source>
</evidence>
<evidence type="ECO:0000256" key="2">
    <source>
        <dbReference type="ARBA" id="ARBA00010024"/>
    </source>
</evidence>
<dbReference type="GO" id="GO:0005634">
    <property type="term" value="C:nucleus"/>
    <property type="evidence" value="ECO:0007669"/>
    <property type="project" value="UniProtKB-SubCell"/>
</dbReference>
<dbReference type="GO" id="GO:0008270">
    <property type="term" value="F:zinc ion binding"/>
    <property type="evidence" value="ECO:0007669"/>
    <property type="project" value="UniProtKB-KW"/>
</dbReference>
<evidence type="ECO:0000259" key="11">
    <source>
        <dbReference type="PROSITE" id="PS51017"/>
    </source>
</evidence>
<dbReference type="PANTHER" id="PTHR31717:SF58">
    <property type="entry name" value="ZINC FINGER PROTEIN CONSTANS-LIKE 13"/>
    <property type="match status" value="1"/>
</dbReference>
<comment type="caution">
    <text evidence="12">The sequence shown here is derived from an EMBL/GenBank/DDBJ whole genome shotgun (WGS) entry which is preliminary data.</text>
</comment>
<evidence type="ECO:0000256" key="7">
    <source>
        <dbReference type="ARBA" id="ARBA00023242"/>
    </source>
</evidence>
<keyword evidence="13" id="KW-1185">Reference proteome</keyword>
<comment type="similarity">
    <text evidence="2">Belongs to the CONSTANS family.</text>
</comment>
<dbReference type="PROSITE" id="PS51017">
    <property type="entry name" value="CCT"/>
    <property type="match status" value="1"/>
</dbReference>
<evidence type="ECO:0000256" key="5">
    <source>
        <dbReference type="ARBA" id="ARBA00022771"/>
    </source>
</evidence>
<feature type="domain" description="B box-type" evidence="10">
    <location>
        <begin position="16"/>
        <end position="63"/>
    </location>
</feature>
<protein>
    <submittedName>
        <fullName evidence="12">Uncharacterized protein</fullName>
    </submittedName>
</protein>
<organism evidence="12 13">
    <name type="scientific">Cinchona calisaya</name>
    <dbReference type="NCBI Taxonomy" id="153742"/>
    <lineage>
        <taxon>Eukaryota</taxon>
        <taxon>Viridiplantae</taxon>
        <taxon>Streptophyta</taxon>
        <taxon>Embryophyta</taxon>
        <taxon>Tracheophyta</taxon>
        <taxon>Spermatophyta</taxon>
        <taxon>Magnoliopsida</taxon>
        <taxon>eudicotyledons</taxon>
        <taxon>Gunneridae</taxon>
        <taxon>Pentapetalae</taxon>
        <taxon>asterids</taxon>
        <taxon>lamiids</taxon>
        <taxon>Gentianales</taxon>
        <taxon>Rubiaceae</taxon>
        <taxon>Cinchonoideae</taxon>
        <taxon>Cinchoneae</taxon>
        <taxon>Cinchona</taxon>
    </lineage>
</organism>
<keyword evidence="6" id="KW-0862">Zinc</keyword>
<evidence type="ECO:0000256" key="1">
    <source>
        <dbReference type="ARBA" id="ARBA00004123"/>
    </source>
</evidence>
<proteinExistence type="inferred from homology"/>
<dbReference type="Pfam" id="PF06203">
    <property type="entry name" value="CCT"/>
    <property type="match status" value="1"/>
</dbReference>
<evidence type="ECO:0000256" key="4">
    <source>
        <dbReference type="ARBA" id="ARBA00022737"/>
    </source>
</evidence>
<feature type="domain" description="CCT" evidence="11">
    <location>
        <begin position="355"/>
        <end position="397"/>
    </location>
</feature>
<sequence length="399" mass="45124">MNRQKPDSETADEGGTGGRLCDFCGDSTALLYCRADSAKLCFACDREVHSTNQLFTKHTRWLLCDGCDSTSATIFCSTDTSVLCQNCDWESHSSYGLVPAVHDRRPLEGFCGCPSVSELLGILGFEEIGKKSLSFSHAGSADVKEHNTPSSDHINHDFNDDENVYGFSDLLVWETPSIVSLDDLIMSNDTSSGRNLQAMGVPPLPKNRNSTCGQHKEEILFQLREMSKLEPNFNFGEADVEPLIGFQSLVTEQELHFGQKDERHSHNAEPIFGSSYEESAFQWGSDKVEDEDQDISTFLGDNIEMNHIVPDKDSGIGESPAPTNYSNEEQLYPPETETFQILPKLYIRQLNSQQRDCAISRYKEKKKTRRYDKHIRYETRKVRAESRTRIRGRFAKMDR</sequence>
<keyword evidence="3" id="KW-0479">Metal-binding</keyword>